<gene>
    <name evidence="1" type="ORF">FAES_1163</name>
</gene>
<dbReference type="OrthoDB" id="791023at2"/>
<dbReference type="HOGENOM" id="CLU_102892_0_0_10"/>
<dbReference type="AlphaFoldDB" id="I0K4X0"/>
<proteinExistence type="predicted"/>
<dbReference type="KEGG" id="fae:FAES_1163"/>
<organism evidence="1 2">
    <name type="scientific">Fibrella aestuarina BUZ 2</name>
    <dbReference type="NCBI Taxonomy" id="1166018"/>
    <lineage>
        <taxon>Bacteria</taxon>
        <taxon>Pseudomonadati</taxon>
        <taxon>Bacteroidota</taxon>
        <taxon>Cytophagia</taxon>
        <taxon>Cytophagales</taxon>
        <taxon>Spirosomataceae</taxon>
        <taxon>Fibrella</taxon>
    </lineage>
</organism>
<reference evidence="1 2" key="1">
    <citation type="journal article" date="2012" name="J. Bacteriol.">
        <title>Genome Sequence of Fibrella aestuarina BUZ 2T, a Filamentous Marine Bacterium.</title>
        <authorList>
            <person name="Filippini M."/>
            <person name="Qi W."/>
            <person name="Blom J."/>
            <person name="Goesmann A."/>
            <person name="Smits T.H."/>
            <person name="Bagheri H.C."/>
        </authorList>
    </citation>
    <scope>NUCLEOTIDE SEQUENCE [LARGE SCALE GENOMIC DNA]</scope>
    <source>
        <strain evidence="2">BUZ 2T</strain>
    </source>
</reference>
<evidence type="ECO:0000313" key="2">
    <source>
        <dbReference type="Proteomes" id="UP000011058"/>
    </source>
</evidence>
<accession>I0K4X0</accession>
<dbReference type="STRING" id="1166018.FAES_1163"/>
<dbReference type="RefSeq" id="WP_015330273.1">
    <property type="nucleotide sequence ID" value="NC_020054.1"/>
</dbReference>
<name>I0K4X0_9BACT</name>
<dbReference type="eggNOG" id="ENOG502ZCJ2">
    <property type="taxonomic scope" value="Bacteria"/>
</dbReference>
<evidence type="ECO:0000313" key="1">
    <source>
        <dbReference type="EMBL" id="CCG99173.1"/>
    </source>
</evidence>
<evidence type="ECO:0008006" key="3">
    <source>
        <dbReference type="Google" id="ProtNLM"/>
    </source>
</evidence>
<dbReference type="Pfam" id="PF14014">
    <property type="entry name" value="DUF4230"/>
    <property type="match status" value="1"/>
</dbReference>
<dbReference type="PATRIC" id="fig|1166018.3.peg.2885"/>
<sequence length="193" mass="21778">MNRLIRLGFWGLLVVGLLAVWEQVRTAPFMARFTRQPDQTTHSVVLERVTALGKLELVRYTFKDIVEHEQVNTILPNSRAVLIIEGEAVGCVDLTKITPDDVITQGDSLTLRLPAPEVCVWKINHQRSRVYDTQYTFLNEAQLVSDAYRRAEAQVKASALQSGILGQTRQNAVTLLRPLLGQLTKKRVGLVFR</sequence>
<dbReference type="InterPro" id="IPR025324">
    <property type="entry name" value="DUF4230"/>
</dbReference>
<dbReference type="Proteomes" id="UP000011058">
    <property type="component" value="Chromosome"/>
</dbReference>
<dbReference type="EMBL" id="HE796683">
    <property type="protein sequence ID" value="CCG99173.1"/>
    <property type="molecule type" value="Genomic_DNA"/>
</dbReference>
<keyword evidence="2" id="KW-1185">Reference proteome</keyword>
<protein>
    <recommendedName>
        <fullName evidence="3">DUF4230 domain-containing protein</fullName>
    </recommendedName>
</protein>